<reference evidence="2" key="1">
    <citation type="journal article" date="2015" name="Nature">
        <title>Complex archaea that bridge the gap between prokaryotes and eukaryotes.</title>
        <authorList>
            <person name="Spang A."/>
            <person name="Saw J.H."/>
            <person name="Jorgensen S.L."/>
            <person name="Zaremba-Niedzwiedzka K."/>
            <person name="Martijn J."/>
            <person name="Lind A.E."/>
            <person name="van Eijk R."/>
            <person name="Schleper C."/>
            <person name="Guy L."/>
            <person name="Ettema T.J."/>
        </authorList>
    </citation>
    <scope>NUCLEOTIDE SEQUENCE</scope>
</reference>
<dbReference type="SUPFAM" id="SSF49265">
    <property type="entry name" value="Fibronectin type III"/>
    <property type="match status" value="1"/>
</dbReference>
<protein>
    <recommendedName>
        <fullName evidence="1">Fibronectin type-III domain-containing protein</fullName>
    </recommendedName>
</protein>
<evidence type="ECO:0000313" key="2">
    <source>
        <dbReference type="EMBL" id="KKL63055.1"/>
    </source>
</evidence>
<dbReference type="InterPro" id="IPR013783">
    <property type="entry name" value="Ig-like_fold"/>
</dbReference>
<dbReference type="CDD" id="cd00063">
    <property type="entry name" value="FN3"/>
    <property type="match status" value="1"/>
</dbReference>
<feature type="domain" description="Fibronectin type-III" evidence="1">
    <location>
        <begin position="112"/>
        <end position="202"/>
    </location>
</feature>
<proteinExistence type="predicted"/>
<dbReference type="PROSITE" id="PS50853">
    <property type="entry name" value="FN3"/>
    <property type="match status" value="1"/>
</dbReference>
<dbReference type="Gene3D" id="2.60.40.10">
    <property type="entry name" value="Immunoglobulins"/>
    <property type="match status" value="1"/>
</dbReference>
<dbReference type="EMBL" id="LAZR01028293">
    <property type="protein sequence ID" value="KKL63055.1"/>
    <property type="molecule type" value="Genomic_DNA"/>
</dbReference>
<dbReference type="InterPro" id="IPR003961">
    <property type="entry name" value="FN3_dom"/>
</dbReference>
<comment type="caution">
    <text evidence="2">The sequence shown here is derived from an EMBL/GenBank/DDBJ whole genome shotgun (WGS) entry which is preliminary data.</text>
</comment>
<dbReference type="InterPro" id="IPR036116">
    <property type="entry name" value="FN3_sf"/>
</dbReference>
<accession>A0A0F9G0D5</accession>
<dbReference type="AlphaFoldDB" id="A0A0F9G0D5"/>
<name>A0A0F9G0D5_9ZZZZ</name>
<organism evidence="2">
    <name type="scientific">marine sediment metagenome</name>
    <dbReference type="NCBI Taxonomy" id="412755"/>
    <lineage>
        <taxon>unclassified sequences</taxon>
        <taxon>metagenomes</taxon>
        <taxon>ecological metagenomes</taxon>
    </lineage>
</organism>
<sequence>MARFPLKEAEIVALAEAMITGLTSNAVLYPAPPVAVLALTAAKTAYITALNAAIAAAAAAEAATTSKDDVLEDLVDAMKSDIRYAENTVDFDDDKLKLIGWAGKKAPTPLAVPGQTRLLEAPRQGDGWVFLDWKAPIDGGVPAAYKVMRRERPAGAWEDVATAVITEATLVEQPKGKELEYRIIAVNKAGEGEPSNTEMVVL</sequence>
<gene>
    <name evidence="2" type="ORF">LCGC14_2178960</name>
</gene>
<evidence type="ECO:0000259" key="1">
    <source>
        <dbReference type="PROSITE" id="PS50853"/>
    </source>
</evidence>